<reference evidence="2 3" key="1">
    <citation type="submission" date="2020-01" db="EMBL/GenBank/DDBJ databases">
        <authorList>
            <person name="Kim M.K."/>
        </authorList>
    </citation>
    <scope>NUCLEOTIDE SEQUENCE [LARGE SCALE GENOMIC DNA]</scope>
    <source>
        <strain evidence="2 3">172606-1</strain>
    </source>
</reference>
<dbReference type="EMBL" id="CP048222">
    <property type="protein sequence ID" value="QHT71775.1"/>
    <property type="molecule type" value="Genomic_DNA"/>
</dbReference>
<feature type="transmembrane region" description="Helical" evidence="1">
    <location>
        <begin position="198"/>
        <end position="215"/>
    </location>
</feature>
<evidence type="ECO:0000256" key="1">
    <source>
        <dbReference type="SAM" id="Phobius"/>
    </source>
</evidence>
<accession>A0A6C0GUA2</accession>
<organism evidence="2 3">
    <name type="scientific">Rhodocytophaga rosea</name>
    <dbReference type="NCBI Taxonomy" id="2704465"/>
    <lineage>
        <taxon>Bacteria</taxon>
        <taxon>Pseudomonadati</taxon>
        <taxon>Bacteroidota</taxon>
        <taxon>Cytophagia</taxon>
        <taxon>Cytophagales</taxon>
        <taxon>Rhodocytophagaceae</taxon>
        <taxon>Rhodocytophaga</taxon>
    </lineage>
</organism>
<dbReference type="RefSeq" id="WP_162447695.1">
    <property type="nucleotide sequence ID" value="NZ_CP048222.1"/>
</dbReference>
<dbReference type="InterPro" id="IPR022134">
    <property type="entry name" value="DUF3667"/>
</dbReference>
<keyword evidence="1" id="KW-0472">Membrane</keyword>
<name>A0A6C0GUA2_9BACT</name>
<feature type="transmembrane region" description="Helical" evidence="1">
    <location>
        <begin position="131"/>
        <end position="156"/>
    </location>
</feature>
<dbReference type="Proteomes" id="UP000480178">
    <property type="component" value="Chromosome"/>
</dbReference>
<feature type="transmembrane region" description="Helical" evidence="1">
    <location>
        <begin position="168"/>
        <end position="186"/>
    </location>
</feature>
<sequence length="258" mass="29882">MEVTSKKVSRQKNRTVCKNCNTPCKGNYCYHCGQATATRQLEVKPLLWEAFFSVVDVNQGFIFTLKSLCIKPGEAIREYIEGRRIKYYPPHKYVLLIGAVAAFFSTRYHFFSGQPTSGILSIASDSRLAGFWLYADTYTTLINIITIPVFAIFSWLLRRKAYNYAENIVLNTYITSQQLLLFVSMVPLFECYSTTPRYVINFYVVVTLLYNVWVYKQFFGFKRWTGVLCAAFMMFSAYICQFLLNLLFFVVAKNLDVL</sequence>
<proteinExistence type="predicted"/>
<keyword evidence="3" id="KW-1185">Reference proteome</keyword>
<protein>
    <submittedName>
        <fullName evidence="2">DUF3667 domain-containing protein</fullName>
    </submittedName>
</protein>
<feature type="transmembrane region" description="Helical" evidence="1">
    <location>
        <begin position="93"/>
        <end position="111"/>
    </location>
</feature>
<evidence type="ECO:0000313" key="2">
    <source>
        <dbReference type="EMBL" id="QHT71775.1"/>
    </source>
</evidence>
<dbReference type="Pfam" id="PF12412">
    <property type="entry name" value="DUF3667"/>
    <property type="match status" value="1"/>
</dbReference>
<gene>
    <name evidence="2" type="ORF">GXP67_36490</name>
</gene>
<dbReference type="KEGG" id="rhoz:GXP67_36490"/>
<dbReference type="AlphaFoldDB" id="A0A6C0GUA2"/>
<keyword evidence="1" id="KW-1133">Transmembrane helix</keyword>
<evidence type="ECO:0000313" key="3">
    <source>
        <dbReference type="Proteomes" id="UP000480178"/>
    </source>
</evidence>
<keyword evidence="1" id="KW-0812">Transmembrane</keyword>
<feature type="transmembrane region" description="Helical" evidence="1">
    <location>
        <begin position="227"/>
        <end position="252"/>
    </location>
</feature>